<keyword evidence="3" id="KW-1185">Reference proteome</keyword>
<proteinExistence type="predicted"/>
<sequence>MTRTMSNTLAPGKKKVTAIFDVIFLIFLIMESPIIIVDGGGITEGSLLGADSGFAAAAGEGHSEGALADSVGVPPALTGETGPAEPLLDTASLNSWCREDDEDVGIRFPGCSPSGGKSCMPKISNLLASGKSWDDGEGGRHGRAVQHLSLCTAAQGSGWHGVEFSG</sequence>
<keyword evidence="1" id="KW-0812">Transmembrane</keyword>
<evidence type="ECO:0000313" key="2">
    <source>
        <dbReference type="EMBL" id="CAJ1057657.1"/>
    </source>
</evidence>
<gene>
    <name evidence="2" type="ORF">XNOV1_A041489</name>
</gene>
<dbReference type="EMBL" id="OY660868">
    <property type="protein sequence ID" value="CAJ1057657.1"/>
    <property type="molecule type" value="Genomic_DNA"/>
</dbReference>
<name>A0AAV1F924_XYRNO</name>
<evidence type="ECO:0000313" key="3">
    <source>
        <dbReference type="Proteomes" id="UP001178508"/>
    </source>
</evidence>
<reference evidence="2" key="1">
    <citation type="submission" date="2023-08" db="EMBL/GenBank/DDBJ databases">
        <authorList>
            <person name="Alioto T."/>
            <person name="Alioto T."/>
            <person name="Gomez Garrido J."/>
        </authorList>
    </citation>
    <scope>NUCLEOTIDE SEQUENCE</scope>
</reference>
<keyword evidence="1" id="KW-0472">Membrane</keyword>
<feature type="transmembrane region" description="Helical" evidence="1">
    <location>
        <begin position="16"/>
        <end position="36"/>
    </location>
</feature>
<dbReference type="AlphaFoldDB" id="A0AAV1F924"/>
<protein>
    <submittedName>
        <fullName evidence="2">Uncharacterized protein</fullName>
    </submittedName>
</protein>
<keyword evidence="1" id="KW-1133">Transmembrane helix</keyword>
<organism evidence="2 3">
    <name type="scientific">Xyrichtys novacula</name>
    <name type="common">Pearly razorfish</name>
    <name type="synonym">Hemipteronotus novacula</name>
    <dbReference type="NCBI Taxonomy" id="13765"/>
    <lineage>
        <taxon>Eukaryota</taxon>
        <taxon>Metazoa</taxon>
        <taxon>Chordata</taxon>
        <taxon>Craniata</taxon>
        <taxon>Vertebrata</taxon>
        <taxon>Euteleostomi</taxon>
        <taxon>Actinopterygii</taxon>
        <taxon>Neopterygii</taxon>
        <taxon>Teleostei</taxon>
        <taxon>Neoteleostei</taxon>
        <taxon>Acanthomorphata</taxon>
        <taxon>Eupercaria</taxon>
        <taxon>Labriformes</taxon>
        <taxon>Labridae</taxon>
        <taxon>Xyrichtys</taxon>
    </lineage>
</organism>
<accession>A0AAV1F924</accession>
<dbReference type="Proteomes" id="UP001178508">
    <property type="component" value="Chromosome 5"/>
</dbReference>
<evidence type="ECO:0000256" key="1">
    <source>
        <dbReference type="SAM" id="Phobius"/>
    </source>
</evidence>